<evidence type="ECO:0000256" key="1">
    <source>
        <dbReference type="SAM" id="MobiDB-lite"/>
    </source>
</evidence>
<reference evidence="2" key="2">
    <citation type="submission" date="2020-09" db="EMBL/GenBank/DDBJ databases">
        <authorList>
            <person name="Sun Q."/>
            <person name="Ohkuma M."/>
        </authorList>
    </citation>
    <scope>NUCLEOTIDE SEQUENCE</scope>
    <source>
        <strain evidence="2">JCM 5069</strain>
    </source>
</reference>
<feature type="compositionally biased region" description="Basic and acidic residues" evidence="1">
    <location>
        <begin position="1"/>
        <end position="12"/>
    </location>
</feature>
<feature type="region of interest" description="Disordered" evidence="1">
    <location>
        <begin position="1"/>
        <end position="60"/>
    </location>
</feature>
<comment type="caution">
    <text evidence="2">The sequence shown here is derived from an EMBL/GenBank/DDBJ whole genome shotgun (WGS) entry which is preliminary data.</text>
</comment>
<dbReference type="AlphaFoldDB" id="A0A919FXJ0"/>
<gene>
    <name evidence="2" type="ORF">GCM10018793_14960</name>
</gene>
<feature type="compositionally biased region" description="Basic and acidic residues" evidence="1">
    <location>
        <begin position="47"/>
        <end position="60"/>
    </location>
</feature>
<evidence type="ECO:0000313" key="3">
    <source>
        <dbReference type="Proteomes" id="UP000603708"/>
    </source>
</evidence>
<name>A0A919FXJ0_9ACTN</name>
<keyword evidence="3" id="KW-1185">Reference proteome</keyword>
<reference evidence="2" key="1">
    <citation type="journal article" date="2014" name="Int. J. Syst. Evol. Microbiol.">
        <title>Complete genome sequence of Corynebacterium casei LMG S-19264T (=DSM 44701T), isolated from a smear-ripened cheese.</title>
        <authorList>
            <consortium name="US DOE Joint Genome Institute (JGI-PGF)"/>
            <person name="Walter F."/>
            <person name="Albersmeier A."/>
            <person name="Kalinowski J."/>
            <person name="Ruckert C."/>
        </authorList>
    </citation>
    <scope>NUCLEOTIDE SEQUENCE</scope>
    <source>
        <strain evidence="2">JCM 5069</strain>
    </source>
</reference>
<organism evidence="2 3">
    <name type="scientific">Streptomyces sulfonofaciens</name>
    <dbReference type="NCBI Taxonomy" id="68272"/>
    <lineage>
        <taxon>Bacteria</taxon>
        <taxon>Bacillati</taxon>
        <taxon>Actinomycetota</taxon>
        <taxon>Actinomycetes</taxon>
        <taxon>Kitasatosporales</taxon>
        <taxon>Streptomycetaceae</taxon>
        <taxon>Streptomyces</taxon>
    </lineage>
</organism>
<proteinExistence type="predicted"/>
<evidence type="ECO:0000313" key="2">
    <source>
        <dbReference type="EMBL" id="GHH74240.1"/>
    </source>
</evidence>
<accession>A0A919FXJ0</accession>
<protein>
    <submittedName>
        <fullName evidence="2">Uncharacterized protein</fullName>
    </submittedName>
</protein>
<dbReference type="Proteomes" id="UP000603708">
    <property type="component" value="Unassembled WGS sequence"/>
</dbReference>
<feature type="compositionally biased region" description="Pro residues" evidence="1">
    <location>
        <begin position="19"/>
        <end position="33"/>
    </location>
</feature>
<dbReference type="EMBL" id="BNCD01000003">
    <property type="protein sequence ID" value="GHH74240.1"/>
    <property type="molecule type" value="Genomic_DNA"/>
</dbReference>
<sequence>MSGTAGDRDRGLRRQRAPLAPPRTARPPAPAGPRRPECPVTGRRPPRRGEKDPWNRGRHP</sequence>